<dbReference type="PIRSF" id="PIRSF029038">
    <property type="entry name" value="Mtase_YbiN_prd"/>
    <property type="match status" value="1"/>
</dbReference>
<dbReference type="RefSeq" id="WP_131959261.1">
    <property type="nucleotide sequence ID" value="NZ_SMFL01000005.1"/>
</dbReference>
<dbReference type="AlphaFoldDB" id="A0A4V2Z403"/>
<dbReference type="Gene3D" id="3.40.50.150">
    <property type="entry name" value="Vaccinia Virus protein VP39"/>
    <property type="match status" value="1"/>
</dbReference>
<evidence type="ECO:0000256" key="2">
    <source>
        <dbReference type="ARBA" id="ARBA00022552"/>
    </source>
</evidence>
<comment type="function">
    <text evidence="6">Specifically methylates the adenine in position 1618 of 23S rRNA.</text>
</comment>
<dbReference type="EMBL" id="SMFL01000005">
    <property type="protein sequence ID" value="TDE14678.1"/>
    <property type="molecule type" value="Genomic_DNA"/>
</dbReference>
<dbReference type="InterPro" id="IPR016909">
    <property type="entry name" value="rRNA_lsu_MeTfrase_F"/>
</dbReference>
<gene>
    <name evidence="6 7" type="primary">rlmF</name>
    <name evidence="7" type="ORF">E0F88_15935</name>
</gene>
<proteinExistence type="inferred from homology"/>
<keyword evidence="4 6" id="KW-0808">Transferase</keyword>
<dbReference type="PANTHER" id="PTHR13393:SF0">
    <property type="entry name" value="RNA N6-ADENOSINE-METHYLTRANSFERASE METTL16"/>
    <property type="match status" value="1"/>
</dbReference>
<accession>A0A4V2Z403</accession>
<evidence type="ECO:0000256" key="5">
    <source>
        <dbReference type="ARBA" id="ARBA00022691"/>
    </source>
</evidence>
<organism evidence="7 8">
    <name type="scientific">Dyadobacter psychrotolerans</name>
    <dbReference type="NCBI Taxonomy" id="2541721"/>
    <lineage>
        <taxon>Bacteria</taxon>
        <taxon>Pseudomonadati</taxon>
        <taxon>Bacteroidota</taxon>
        <taxon>Cytophagia</taxon>
        <taxon>Cytophagales</taxon>
        <taxon>Spirosomataceae</taxon>
        <taxon>Dyadobacter</taxon>
    </lineage>
</organism>
<comment type="caution">
    <text evidence="7">The sequence shown here is derived from an EMBL/GenBank/DDBJ whole genome shotgun (WGS) entry which is preliminary data.</text>
</comment>
<evidence type="ECO:0000256" key="4">
    <source>
        <dbReference type="ARBA" id="ARBA00022679"/>
    </source>
</evidence>
<name>A0A4V2Z403_9BACT</name>
<dbReference type="InterPro" id="IPR010286">
    <property type="entry name" value="METTL16/RlmF"/>
</dbReference>
<evidence type="ECO:0000313" key="8">
    <source>
        <dbReference type="Proteomes" id="UP000294850"/>
    </source>
</evidence>
<dbReference type="NCBIfam" id="NF008725">
    <property type="entry name" value="PRK11727.1"/>
    <property type="match status" value="1"/>
</dbReference>
<keyword evidence="1 6" id="KW-0963">Cytoplasm</keyword>
<dbReference type="GO" id="GO:0070475">
    <property type="term" value="P:rRNA base methylation"/>
    <property type="evidence" value="ECO:0007669"/>
    <property type="project" value="TreeGrafter"/>
</dbReference>
<dbReference type="PANTHER" id="PTHR13393">
    <property type="entry name" value="SAM-DEPENDENT METHYLTRANSFERASE"/>
    <property type="match status" value="1"/>
</dbReference>
<keyword evidence="2 6" id="KW-0698">rRNA processing</keyword>
<keyword evidence="5 6" id="KW-0949">S-adenosyl-L-methionine</keyword>
<dbReference type="EC" id="2.1.1.181" evidence="6"/>
<reference evidence="7 8" key="1">
    <citation type="submission" date="2019-03" db="EMBL/GenBank/DDBJ databases">
        <title>Dyadobacter AR-3-6 sp. nov., isolated from arctic soil.</title>
        <authorList>
            <person name="Chaudhary D.K."/>
        </authorList>
    </citation>
    <scope>NUCLEOTIDE SEQUENCE [LARGE SCALE GENOMIC DNA]</scope>
    <source>
        <strain evidence="7 8">AR-3-6</strain>
    </source>
</reference>
<evidence type="ECO:0000256" key="3">
    <source>
        <dbReference type="ARBA" id="ARBA00022603"/>
    </source>
</evidence>
<dbReference type="InterPro" id="IPR029063">
    <property type="entry name" value="SAM-dependent_MTases_sf"/>
</dbReference>
<dbReference type="HAMAP" id="MF_01848">
    <property type="entry name" value="23SrRNA_methyltr_F"/>
    <property type="match status" value="1"/>
</dbReference>
<evidence type="ECO:0000256" key="1">
    <source>
        <dbReference type="ARBA" id="ARBA00022490"/>
    </source>
</evidence>
<comment type="subcellular location">
    <subcellularLocation>
        <location evidence="6">Cytoplasm</location>
    </subcellularLocation>
</comment>
<dbReference type="Proteomes" id="UP000294850">
    <property type="component" value="Unassembled WGS sequence"/>
</dbReference>
<keyword evidence="8" id="KW-1185">Reference proteome</keyword>
<evidence type="ECO:0000313" key="7">
    <source>
        <dbReference type="EMBL" id="TDE14678.1"/>
    </source>
</evidence>
<comment type="similarity">
    <text evidence="6">Belongs to the methyltransferase superfamily. METTL16/RlmF family.</text>
</comment>
<dbReference type="Pfam" id="PF05971">
    <property type="entry name" value="Methyltransf_10"/>
    <property type="match status" value="1"/>
</dbReference>
<dbReference type="GO" id="GO:0052907">
    <property type="term" value="F:23S rRNA (adenine(1618)-N(6))-methyltransferase activity"/>
    <property type="evidence" value="ECO:0007669"/>
    <property type="project" value="UniProtKB-EC"/>
</dbReference>
<dbReference type="GO" id="GO:0005737">
    <property type="term" value="C:cytoplasm"/>
    <property type="evidence" value="ECO:0007669"/>
    <property type="project" value="UniProtKB-SubCell"/>
</dbReference>
<sequence>MKSKPQTEEKQNLHPRNLHRSRYDFKALIKSSPALSRFVAVNQYGNESIDFANPVAVKELNKAILRHFYNIKFWDIPAGYLCPPIPGRADYLHYIADLLKADSKIPGGGNIRGMDVGMGANCVYPIIGHQVYGWSFVGSDVDVTALHSARQIADKNPDLKAFIECRLQKYPANIFAGIILHEDRFDFTMCNPPFHASQAEANAGTKRKWQNLGKDKIKQNGTLNFAGQPAELWYPGGEQAFIIKMIEESAQIEDQVLWFTSLVSKKTTLPSLYQALKKVKAMEVKTIEMSQGQKVSRMLAWTFIGKDVWQQEK</sequence>
<protein>
    <recommendedName>
        <fullName evidence="6">Ribosomal RNA large subunit methyltransferase F</fullName>
        <ecNumber evidence="6">2.1.1.181</ecNumber>
    </recommendedName>
    <alternativeName>
        <fullName evidence="6">23S rRNA mA1618 methyltransferase</fullName>
    </alternativeName>
    <alternativeName>
        <fullName evidence="6">rRNA adenine N-6-methyltransferase</fullName>
    </alternativeName>
</protein>
<dbReference type="SUPFAM" id="SSF53335">
    <property type="entry name" value="S-adenosyl-L-methionine-dependent methyltransferases"/>
    <property type="match status" value="1"/>
</dbReference>
<comment type="catalytic activity">
    <reaction evidence="6">
        <text>adenosine(1618) in 23S rRNA + S-adenosyl-L-methionine = N(6)-methyladenosine(1618) in 23S rRNA + S-adenosyl-L-homocysteine + H(+)</text>
        <dbReference type="Rhea" id="RHEA:16497"/>
        <dbReference type="Rhea" id="RHEA-COMP:10229"/>
        <dbReference type="Rhea" id="RHEA-COMP:10231"/>
        <dbReference type="ChEBI" id="CHEBI:15378"/>
        <dbReference type="ChEBI" id="CHEBI:57856"/>
        <dbReference type="ChEBI" id="CHEBI:59789"/>
        <dbReference type="ChEBI" id="CHEBI:74411"/>
        <dbReference type="ChEBI" id="CHEBI:74449"/>
        <dbReference type="EC" id="2.1.1.181"/>
    </reaction>
</comment>
<evidence type="ECO:0000256" key="6">
    <source>
        <dbReference type="HAMAP-Rule" id="MF_01848"/>
    </source>
</evidence>
<keyword evidence="3 6" id="KW-0489">Methyltransferase</keyword>
<dbReference type="OrthoDB" id="1115728at2"/>